<evidence type="ECO:0000313" key="2">
    <source>
        <dbReference type="Proteomes" id="UP001335665"/>
    </source>
</evidence>
<dbReference type="RefSeq" id="WP_331192608.1">
    <property type="nucleotide sequence ID" value="NZ_JAQSEO010000046.1"/>
</dbReference>
<dbReference type="EMBL" id="JAQSFA010000057">
    <property type="protein sequence ID" value="MEE6701939.1"/>
    <property type="molecule type" value="Genomic_DNA"/>
</dbReference>
<organism evidence="1 2">
    <name type="scientific">Limosilactobacillus pontis</name>
    <dbReference type="NCBI Taxonomy" id="35787"/>
    <lineage>
        <taxon>Bacteria</taxon>
        <taxon>Bacillati</taxon>
        <taxon>Bacillota</taxon>
        <taxon>Bacilli</taxon>
        <taxon>Lactobacillales</taxon>
        <taxon>Lactobacillaceae</taxon>
        <taxon>Limosilactobacillus</taxon>
    </lineage>
</organism>
<name>A0ABU7SV26_9LACO</name>
<accession>A0ABU7SV26</accession>
<proteinExistence type="predicted"/>
<comment type="caution">
    <text evidence="1">The sequence shown here is derived from an EMBL/GenBank/DDBJ whole genome shotgun (WGS) entry which is preliminary data.</text>
</comment>
<dbReference type="Proteomes" id="UP001335665">
    <property type="component" value="Unassembled WGS sequence"/>
</dbReference>
<evidence type="ECO:0008006" key="3">
    <source>
        <dbReference type="Google" id="ProtNLM"/>
    </source>
</evidence>
<evidence type="ECO:0000313" key="1">
    <source>
        <dbReference type="EMBL" id="MEE6701939.1"/>
    </source>
</evidence>
<sequence>MIIYKFDDNGFYQGTKEAPEDYQVGAYETTIAPAFKPNGHSTFDGSTWHDLSETAYMQANPAPKDEKRIIPPISPLPQPTQEQKMIAKLGADVAQTQQMIAKLATIVKPQGGQANE</sequence>
<keyword evidence="2" id="KW-1185">Reference proteome</keyword>
<protein>
    <recommendedName>
        <fullName evidence="3">Phage tail protein</fullName>
    </recommendedName>
</protein>
<gene>
    <name evidence="1" type="ORF">PS396_09270</name>
</gene>
<reference evidence="1 2" key="1">
    <citation type="submission" date="2023-02" db="EMBL/GenBank/DDBJ databases">
        <title>The predominant lactic acid bacteria and yeasts involved in the spontaneous fermentation of millet during the production of the traditional porridge Hausa koko in Ghana.</title>
        <authorList>
            <person name="Atter A."/>
            <person name="Diaz M."/>
        </authorList>
    </citation>
    <scope>NUCLEOTIDE SEQUENCE [LARGE SCALE GENOMIC DNA]</scope>
    <source>
        <strain evidence="1 2">FI11552</strain>
    </source>
</reference>